<dbReference type="InterPro" id="IPR002562">
    <property type="entry name" value="3'-5'_exonuclease_dom"/>
</dbReference>
<evidence type="ECO:0000256" key="2">
    <source>
        <dbReference type="ARBA" id="ARBA00022552"/>
    </source>
</evidence>
<dbReference type="InterPro" id="IPR002121">
    <property type="entry name" value="HRDC_dom"/>
</dbReference>
<evidence type="ECO:0000313" key="12">
    <source>
        <dbReference type="EMBL" id="ADY40761.1"/>
    </source>
</evidence>
<dbReference type="InterPro" id="IPR012337">
    <property type="entry name" value="RNaseH-like_sf"/>
</dbReference>
<reference evidence="12" key="1">
    <citation type="journal article" date="2011" name="Genome Res.">
        <title>Deep small RNA sequencing from the nematode Ascaris reveals conservation, functional diversification, and novel developmental profiles.</title>
        <authorList>
            <person name="Wang J."/>
            <person name="Czech B."/>
            <person name="Crunk A."/>
            <person name="Wallace A."/>
            <person name="Mitreva M."/>
            <person name="Hannon G.J."/>
            <person name="Davis R.E."/>
        </authorList>
    </citation>
    <scope>NUCLEOTIDE SEQUENCE</scope>
</reference>
<dbReference type="InterPro" id="IPR045092">
    <property type="entry name" value="Rrp6-like"/>
</dbReference>
<dbReference type="Pfam" id="PF08066">
    <property type="entry name" value="PMC2NT"/>
    <property type="match status" value="1"/>
</dbReference>
<dbReference type="GO" id="GO:0000175">
    <property type="term" value="F:3'-5'-RNA exonuclease activity"/>
    <property type="evidence" value="ECO:0007669"/>
    <property type="project" value="InterPro"/>
</dbReference>
<dbReference type="PROSITE" id="PS50967">
    <property type="entry name" value="HRDC"/>
    <property type="match status" value="1"/>
</dbReference>
<dbReference type="GO" id="GO:0000166">
    <property type="term" value="F:nucleotide binding"/>
    <property type="evidence" value="ECO:0007669"/>
    <property type="project" value="InterPro"/>
</dbReference>
<feature type="domain" description="HRDC" evidence="11">
    <location>
        <begin position="485"/>
        <end position="565"/>
    </location>
</feature>
<keyword evidence="2" id="KW-0698">rRNA processing</keyword>
<feature type="region of interest" description="Disordered" evidence="10">
    <location>
        <begin position="844"/>
        <end position="892"/>
    </location>
</feature>
<sequence>MDETQEKEAGDEAPDSKAIEECTKKVQHNIVQAVRAANVLPKRSEGYELFASFPLYAQFMNEQETRILTLLRSLMRNAGCRIRLPSKVDDIDDLIDIIAEGNDAIVERFGILMDALSRSARCEDVVIPQMEPGAEYVSGSGQASQGRYAVLLSRFNSAGETNSASNTPHRITVNSASSKVLVKPQVAYGIPVDNTEADFVPRLKEKHNAVSEPIRSLHIRDEDCDNDSAWSSDQQESAHPYQLELETFKVPPSQLELGNVRQLRPIKDTELVMVDDAEKLKMLRDELNSVSKFAVDLEHHSYRSFLGLTCLMQISTDEKDYIIDPFPIWNDMQILNEPFTNPNILKVFHGSEYDVQWLQRDFGIYVVGMFDTFCAMHVLNFAKYSLAHLVQSICNVTLDKELQKADWRVRPLTTAHIEYARSDTHYLLYCYDTLRQRLINEGNESNNLLRSTYNESALICRTVYKKPKFESEGYETLLRGRKSLNSRQLYALKALWKWRDDRARAEDESLEYVLPNHMLLQIAEVLPREAQGILACCSPIPPLVKQELTNLHRIVHTARDRPLELRPTLNLNQATLTFEAYETQRSKMTKQKALLRSHMDFSMTKFDEEISTSTEMNDAESILVLVKKNAELTLTDREVPDSVLSCPLTNGLESSEEERRYTVHTIGAELEYHGEKCAEVKETLSQWATPYECYVIALKERQTKEAEERAKEGEQTTSKDSEENNGEKKLWSHHDPASVRLTHIEEKEEFSEVEIKGKRRDDAEAAVGIDEEMTLTKKALKRKRKLECGKPDIERAGIEGGRSETASVRKQGATPKKKWTGANELDSAAVVDYTKFDAQMFNEKPQHSGAYDPFGGTSSQQRGRSHRGGKRRGGGGAWGRPQSHHFGAKRHK</sequence>
<evidence type="ECO:0000256" key="7">
    <source>
        <dbReference type="ARBA" id="ARBA00023242"/>
    </source>
</evidence>
<dbReference type="CDD" id="cd06147">
    <property type="entry name" value="Rrp6p_like_exo"/>
    <property type="match status" value="1"/>
</dbReference>
<evidence type="ECO:0000256" key="6">
    <source>
        <dbReference type="ARBA" id="ARBA00022839"/>
    </source>
</evidence>
<dbReference type="GO" id="GO:0071037">
    <property type="term" value="P:nuclear polyadenylation-dependent snRNA catabolic process"/>
    <property type="evidence" value="ECO:0007669"/>
    <property type="project" value="TreeGrafter"/>
</dbReference>
<dbReference type="PANTHER" id="PTHR12124">
    <property type="entry name" value="POLYMYOSITIS/SCLERODERMA AUTOANTIGEN-RELATED"/>
    <property type="match status" value="1"/>
</dbReference>
<dbReference type="GO" id="GO:0071038">
    <property type="term" value="P:TRAMP-dependent tRNA surveillance pathway"/>
    <property type="evidence" value="ECO:0007669"/>
    <property type="project" value="TreeGrafter"/>
</dbReference>
<comment type="subcellular location">
    <subcellularLocation>
        <location evidence="1">Nucleus</location>
    </subcellularLocation>
</comment>
<dbReference type="SUPFAM" id="SSF47819">
    <property type="entry name" value="HRDC-like"/>
    <property type="match status" value="1"/>
</dbReference>
<feature type="region of interest" description="Disordered" evidence="10">
    <location>
        <begin position="705"/>
        <end position="740"/>
    </location>
</feature>
<dbReference type="FunFam" id="3.30.420.10:FF:000059">
    <property type="entry name" value="Exosome complex exonuclease Rrp6"/>
    <property type="match status" value="1"/>
</dbReference>
<dbReference type="InterPro" id="IPR012588">
    <property type="entry name" value="Exosome-assoc_fac_Rrp6_N"/>
</dbReference>
<dbReference type="GO" id="GO:0071036">
    <property type="term" value="P:nuclear polyadenylation-dependent snoRNA catabolic process"/>
    <property type="evidence" value="ECO:0007669"/>
    <property type="project" value="TreeGrafter"/>
</dbReference>
<dbReference type="InterPro" id="IPR049559">
    <property type="entry name" value="Rrp6p-like_exo"/>
</dbReference>
<dbReference type="GO" id="GO:0071051">
    <property type="term" value="P:poly(A)-dependent snoRNA 3'-end processing"/>
    <property type="evidence" value="ECO:0007669"/>
    <property type="project" value="TreeGrafter"/>
</dbReference>
<keyword evidence="7" id="KW-0539">Nucleus</keyword>
<feature type="region of interest" description="Disordered" evidence="10">
    <location>
        <begin position="801"/>
        <end position="820"/>
    </location>
</feature>
<dbReference type="GO" id="GO:0071040">
    <property type="term" value="P:nuclear polyadenylation-dependent antisense transcript catabolic process"/>
    <property type="evidence" value="ECO:0007669"/>
    <property type="project" value="TreeGrafter"/>
</dbReference>
<name>F1KSA7_ASCSU</name>
<dbReference type="InterPro" id="IPR044876">
    <property type="entry name" value="HRDC_dom_sf"/>
</dbReference>
<evidence type="ECO:0000256" key="4">
    <source>
        <dbReference type="ARBA" id="ARBA00022801"/>
    </source>
</evidence>
<dbReference type="Gene3D" id="3.30.420.10">
    <property type="entry name" value="Ribonuclease H-like superfamily/Ribonuclease H"/>
    <property type="match status" value="1"/>
</dbReference>
<evidence type="ECO:0000256" key="9">
    <source>
        <dbReference type="ARBA" id="ARBA00070365"/>
    </source>
</evidence>
<dbReference type="GO" id="GO:0071039">
    <property type="term" value="P:nuclear polyadenylation-dependent CUT catabolic process"/>
    <property type="evidence" value="ECO:0007669"/>
    <property type="project" value="TreeGrafter"/>
</dbReference>
<dbReference type="GO" id="GO:0003727">
    <property type="term" value="F:single-stranded RNA binding"/>
    <property type="evidence" value="ECO:0007669"/>
    <property type="project" value="TreeGrafter"/>
</dbReference>
<evidence type="ECO:0000256" key="10">
    <source>
        <dbReference type="SAM" id="MobiDB-lite"/>
    </source>
</evidence>
<evidence type="ECO:0000259" key="11">
    <source>
        <dbReference type="PROSITE" id="PS50967"/>
    </source>
</evidence>
<dbReference type="Pfam" id="PF01612">
    <property type="entry name" value="DNA_pol_A_exo1"/>
    <property type="match status" value="1"/>
</dbReference>
<evidence type="ECO:0000256" key="1">
    <source>
        <dbReference type="ARBA" id="ARBA00004123"/>
    </source>
</evidence>
<dbReference type="GO" id="GO:0005730">
    <property type="term" value="C:nucleolus"/>
    <property type="evidence" value="ECO:0007669"/>
    <property type="project" value="TreeGrafter"/>
</dbReference>
<organism evidence="12">
    <name type="scientific">Ascaris suum</name>
    <name type="common">Pig roundworm</name>
    <name type="synonym">Ascaris lumbricoides</name>
    <dbReference type="NCBI Taxonomy" id="6253"/>
    <lineage>
        <taxon>Eukaryota</taxon>
        <taxon>Metazoa</taxon>
        <taxon>Ecdysozoa</taxon>
        <taxon>Nematoda</taxon>
        <taxon>Chromadorea</taxon>
        <taxon>Rhabditida</taxon>
        <taxon>Spirurina</taxon>
        <taxon>Ascaridomorpha</taxon>
        <taxon>Ascaridoidea</taxon>
        <taxon>Ascarididae</taxon>
        <taxon>Ascaris</taxon>
    </lineage>
</organism>
<dbReference type="EMBL" id="JI165049">
    <property type="protein sequence ID" value="ADY40761.1"/>
    <property type="molecule type" value="mRNA"/>
</dbReference>
<dbReference type="SMART" id="SM00474">
    <property type="entry name" value="35EXOc"/>
    <property type="match status" value="1"/>
</dbReference>
<dbReference type="Pfam" id="PF00570">
    <property type="entry name" value="HRDC"/>
    <property type="match status" value="1"/>
</dbReference>
<dbReference type="GO" id="GO:0071035">
    <property type="term" value="P:nuclear polyadenylation-dependent rRNA catabolic process"/>
    <property type="evidence" value="ECO:0007669"/>
    <property type="project" value="TreeGrafter"/>
</dbReference>
<keyword evidence="4" id="KW-0378">Hydrolase</keyword>
<dbReference type="InterPro" id="IPR010997">
    <property type="entry name" value="HRDC-like_sf"/>
</dbReference>
<keyword evidence="6" id="KW-0269">Exonuclease</keyword>
<comment type="similarity">
    <text evidence="8">Belongs to the exosome component 10/RRP6 family.</text>
</comment>
<keyword evidence="3" id="KW-0540">Nuclease</keyword>
<dbReference type="Gene3D" id="1.10.150.80">
    <property type="entry name" value="HRDC domain"/>
    <property type="match status" value="1"/>
</dbReference>
<accession>F1KSA7</accession>
<protein>
    <recommendedName>
        <fullName evidence="9">Exosome complex component 10 homolog</fullName>
    </recommendedName>
</protein>
<proteinExistence type="evidence at transcript level"/>
<evidence type="ECO:0000256" key="3">
    <source>
        <dbReference type="ARBA" id="ARBA00022722"/>
    </source>
</evidence>
<dbReference type="GO" id="GO:0000467">
    <property type="term" value="P:exonucleolytic trimming to generate mature 3'-end of 5.8S rRNA from tricistronic rRNA transcript (SSU-rRNA, 5.8S rRNA, LSU-rRNA)"/>
    <property type="evidence" value="ECO:0007669"/>
    <property type="project" value="InterPro"/>
</dbReference>
<feature type="compositionally biased region" description="Basic residues" evidence="10">
    <location>
        <begin position="882"/>
        <end position="892"/>
    </location>
</feature>
<dbReference type="PANTHER" id="PTHR12124:SF47">
    <property type="entry name" value="EXOSOME COMPONENT 10"/>
    <property type="match status" value="1"/>
</dbReference>
<dbReference type="AlphaFoldDB" id="F1KSA7"/>
<dbReference type="InterPro" id="IPR036397">
    <property type="entry name" value="RNaseH_sf"/>
</dbReference>
<keyword evidence="5" id="KW-0271">Exosome</keyword>
<evidence type="ECO:0000256" key="8">
    <source>
        <dbReference type="ARBA" id="ARBA00043957"/>
    </source>
</evidence>
<dbReference type="GO" id="GO:0000176">
    <property type="term" value="C:nuclear exosome (RNase complex)"/>
    <property type="evidence" value="ECO:0007669"/>
    <property type="project" value="InterPro"/>
</dbReference>
<dbReference type="GO" id="GO:0071044">
    <property type="term" value="P:histone mRNA catabolic process"/>
    <property type="evidence" value="ECO:0007669"/>
    <property type="project" value="TreeGrafter"/>
</dbReference>
<dbReference type="FunFam" id="1.10.150.80:FF:000001">
    <property type="entry name" value="Putative exosome component 10"/>
    <property type="match status" value="1"/>
</dbReference>
<feature type="compositionally biased region" description="Basic residues" evidence="10">
    <location>
        <begin position="863"/>
        <end position="873"/>
    </location>
</feature>
<dbReference type="SMART" id="SM00341">
    <property type="entry name" value="HRDC"/>
    <property type="match status" value="1"/>
</dbReference>
<dbReference type="SUPFAM" id="SSF53098">
    <property type="entry name" value="Ribonuclease H-like"/>
    <property type="match status" value="1"/>
</dbReference>
<evidence type="ECO:0000256" key="5">
    <source>
        <dbReference type="ARBA" id="ARBA00022835"/>
    </source>
</evidence>